<keyword evidence="2" id="KW-0812">Transmembrane</keyword>
<accession>A0A1B9A147</accession>
<dbReference type="InterPro" id="IPR036388">
    <property type="entry name" value="WH-like_DNA-bd_sf"/>
</dbReference>
<protein>
    <recommendedName>
        <fullName evidence="6">HTH luxR-type domain-containing protein</fullName>
    </recommendedName>
</protein>
<proteinExistence type="predicted"/>
<evidence type="ECO:0008006" key="6">
    <source>
        <dbReference type="Google" id="ProtNLM"/>
    </source>
</evidence>
<name>A0A1B9A147_9FLAO</name>
<dbReference type="GO" id="GO:0006355">
    <property type="term" value="P:regulation of DNA-templated transcription"/>
    <property type="evidence" value="ECO:0007669"/>
    <property type="project" value="InterPro"/>
</dbReference>
<evidence type="ECO:0000256" key="2">
    <source>
        <dbReference type="SAM" id="Phobius"/>
    </source>
</evidence>
<evidence type="ECO:0000256" key="1">
    <source>
        <dbReference type="SAM" id="Coils"/>
    </source>
</evidence>
<feature type="coiled-coil region" evidence="1">
    <location>
        <begin position="76"/>
        <end position="106"/>
    </location>
</feature>
<dbReference type="Pfam" id="PF13424">
    <property type="entry name" value="TPR_12"/>
    <property type="match status" value="1"/>
</dbReference>
<dbReference type="AlphaFoldDB" id="A0A1B9A147"/>
<dbReference type="SUPFAM" id="SSF46894">
    <property type="entry name" value="C-terminal effector domain of the bipartite response regulators"/>
    <property type="match status" value="1"/>
</dbReference>
<feature type="transmembrane region" description="Helical" evidence="2">
    <location>
        <begin position="401"/>
        <end position="421"/>
    </location>
</feature>
<feature type="coiled-coil region" evidence="1">
    <location>
        <begin position="379"/>
        <end position="468"/>
    </location>
</feature>
<feature type="signal peptide" evidence="3">
    <location>
        <begin position="1"/>
        <end position="21"/>
    </location>
</feature>
<gene>
    <name evidence="4" type="ORF">BBI01_00975</name>
</gene>
<keyword evidence="1" id="KW-0175">Coiled coil</keyword>
<comment type="caution">
    <text evidence="4">The sequence shown here is derived from an EMBL/GenBank/DDBJ whole genome shotgun (WGS) entry which is preliminary data.</text>
</comment>
<dbReference type="InterPro" id="IPR011990">
    <property type="entry name" value="TPR-like_helical_dom_sf"/>
</dbReference>
<dbReference type="InterPro" id="IPR016032">
    <property type="entry name" value="Sig_transdc_resp-reg_C-effctor"/>
</dbReference>
<dbReference type="Proteomes" id="UP000092651">
    <property type="component" value="Unassembled WGS sequence"/>
</dbReference>
<keyword evidence="2" id="KW-0472">Membrane</keyword>
<evidence type="ECO:0000313" key="5">
    <source>
        <dbReference type="Proteomes" id="UP000092651"/>
    </source>
</evidence>
<keyword evidence="2" id="KW-1133">Transmembrane helix</keyword>
<dbReference type="RefSeq" id="WP_065393321.1">
    <property type="nucleotide sequence ID" value="NZ_MAYH01000001.1"/>
</dbReference>
<keyword evidence="5" id="KW-1185">Reference proteome</keyword>
<dbReference type="Gene3D" id="1.25.40.10">
    <property type="entry name" value="Tetratricopeptide repeat domain"/>
    <property type="match status" value="1"/>
</dbReference>
<dbReference type="Gene3D" id="1.10.10.10">
    <property type="entry name" value="Winged helix-like DNA-binding domain superfamily/Winged helix DNA-binding domain"/>
    <property type="match status" value="1"/>
</dbReference>
<feature type="chain" id="PRO_5008621488" description="HTH luxR-type domain-containing protein" evidence="3">
    <location>
        <begin position="22"/>
        <end position="601"/>
    </location>
</feature>
<sequence>MKRNILFLIAILLLGSGVLYAQSDKDEDQQTLYTLLYAKQYPQAKKIIEDKFLRSDDNSRKVIGYAYLVNYYSFSKDNEIKKIEALEKAKKLAKASKEELDDAYVEFGNALYYENLELNDPFVKSVNRSINIFSKYSDENFMLSILYFIKYRFINRNYINVENEYVQSDIIQTNKYAKKSGNALLINHSYNILAYYYHKKFYENKTKTSDERTKLLDSADIYYQKSYEFAKKVIDPIAQKKALVTYFSNYSSLLLAITPLDKQKCLDMYNNVLKLSLGDTQLIDFTCGAYNDMGYLYEAMGDYKLSEKYYLKAYDIAITSNNLGLTNKIAVFDNLSRLYQRVGQYGKAFHLERRARKETEMSIEKLTNSTRALDVFYRTERKNQLINQLEKEKKSLVRENLLYLGVMLISIVALIFLIRLTKFRQKLSMQKNELLEAEKQETQLILQLEREEKARIKAEQDLLVANQEKLKKIALSTSMRLNYKTSFIKDLKTKINEKPDVKLQQILKEDQLNDNDFSEMERLIEDIHPDFHKRLKEVSKSKLSNMDFKYASYLYLNMSNQQIANVLKVDANTVRVTKYRLKQKIGLAREDDLQAYIQNLN</sequence>
<dbReference type="SUPFAM" id="SSF48452">
    <property type="entry name" value="TPR-like"/>
    <property type="match status" value="1"/>
</dbReference>
<keyword evidence="3" id="KW-0732">Signal</keyword>
<evidence type="ECO:0000313" key="4">
    <source>
        <dbReference type="EMBL" id="OCA77571.1"/>
    </source>
</evidence>
<reference evidence="4 5" key="1">
    <citation type="submission" date="2016-07" db="EMBL/GenBank/DDBJ databases">
        <authorList>
            <person name="Jeong J.-J."/>
            <person name="Kim D.W."/>
            <person name="Sang M.K."/>
            <person name="Choi I.-G."/>
            <person name="Kim K.D."/>
        </authorList>
    </citation>
    <scope>NUCLEOTIDE SEQUENCE [LARGE SCALE GENOMIC DNA]</scope>
    <source>
        <strain evidence="4 5">UTM-3</strain>
    </source>
</reference>
<evidence type="ECO:0000256" key="3">
    <source>
        <dbReference type="SAM" id="SignalP"/>
    </source>
</evidence>
<organism evidence="4 5">
    <name type="scientific">Chryseobacterium artocarpi</name>
    <dbReference type="NCBI Taxonomy" id="1414727"/>
    <lineage>
        <taxon>Bacteria</taxon>
        <taxon>Pseudomonadati</taxon>
        <taxon>Bacteroidota</taxon>
        <taxon>Flavobacteriia</taxon>
        <taxon>Flavobacteriales</taxon>
        <taxon>Weeksellaceae</taxon>
        <taxon>Chryseobacterium group</taxon>
        <taxon>Chryseobacterium</taxon>
    </lineage>
</organism>
<dbReference type="EMBL" id="MAYH01000001">
    <property type="protein sequence ID" value="OCA77571.1"/>
    <property type="molecule type" value="Genomic_DNA"/>
</dbReference>
<dbReference type="GO" id="GO:0003677">
    <property type="term" value="F:DNA binding"/>
    <property type="evidence" value="ECO:0007669"/>
    <property type="project" value="InterPro"/>
</dbReference>